<feature type="chain" id="PRO_5047469736" evidence="1">
    <location>
        <begin position="21"/>
        <end position="449"/>
    </location>
</feature>
<name>A0ABY6J290_9BACT</name>
<evidence type="ECO:0000313" key="2">
    <source>
        <dbReference type="EMBL" id="UYQ93784.1"/>
    </source>
</evidence>
<reference evidence="2" key="1">
    <citation type="submission" date="2022-10" db="EMBL/GenBank/DDBJ databases">
        <title>Chitinophaga sp. nov., isolated from soil.</title>
        <authorList>
            <person name="Jeon C.O."/>
        </authorList>
    </citation>
    <scope>NUCLEOTIDE SEQUENCE</scope>
    <source>
        <strain evidence="2">R8</strain>
    </source>
</reference>
<dbReference type="Proteomes" id="UP001162741">
    <property type="component" value="Chromosome"/>
</dbReference>
<dbReference type="EMBL" id="CP107006">
    <property type="protein sequence ID" value="UYQ93784.1"/>
    <property type="molecule type" value="Genomic_DNA"/>
</dbReference>
<gene>
    <name evidence="2" type="ORF">MKQ68_01575</name>
</gene>
<keyword evidence="3" id="KW-1185">Reference proteome</keyword>
<proteinExistence type="predicted"/>
<dbReference type="PANTHER" id="PTHR10151:SF120">
    <property type="entry name" value="BIS(5'-ADENOSYL)-TRIPHOSPHATASE"/>
    <property type="match status" value="1"/>
</dbReference>
<dbReference type="RefSeq" id="WP_264281792.1">
    <property type="nucleotide sequence ID" value="NZ_CP107006.1"/>
</dbReference>
<dbReference type="PANTHER" id="PTHR10151">
    <property type="entry name" value="ECTONUCLEOTIDE PYROPHOSPHATASE/PHOSPHODIESTERASE"/>
    <property type="match status" value="1"/>
</dbReference>
<protein>
    <submittedName>
        <fullName evidence="2">Alkaline phosphatase family protein</fullName>
    </submittedName>
</protein>
<accession>A0ABY6J290</accession>
<dbReference type="CDD" id="cd16018">
    <property type="entry name" value="Enpp"/>
    <property type="match status" value="1"/>
</dbReference>
<dbReference type="SUPFAM" id="SSF53649">
    <property type="entry name" value="Alkaline phosphatase-like"/>
    <property type="match status" value="1"/>
</dbReference>
<dbReference type="Gene3D" id="3.40.720.10">
    <property type="entry name" value="Alkaline Phosphatase, subunit A"/>
    <property type="match status" value="1"/>
</dbReference>
<organism evidence="2 3">
    <name type="scientific">Chitinophaga horti</name>
    <dbReference type="NCBI Taxonomy" id="2920382"/>
    <lineage>
        <taxon>Bacteria</taxon>
        <taxon>Pseudomonadati</taxon>
        <taxon>Bacteroidota</taxon>
        <taxon>Chitinophagia</taxon>
        <taxon>Chitinophagales</taxon>
        <taxon>Chitinophagaceae</taxon>
        <taxon>Chitinophaga</taxon>
    </lineage>
</organism>
<dbReference type="InterPro" id="IPR002591">
    <property type="entry name" value="Phosphodiest/P_Trfase"/>
</dbReference>
<dbReference type="InterPro" id="IPR017850">
    <property type="entry name" value="Alkaline_phosphatase_core_sf"/>
</dbReference>
<evidence type="ECO:0000313" key="3">
    <source>
        <dbReference type="Proteomes" id="UP001162741"/>
    </source>
</evidence>
<sequence length="449" mass="48870">MKKLLLVMGAFLLHTAAANAQEQQHVILISIDGLRPEFYKDPTWNMVNLRQAMAEGAYSDGVNGVFPTVTYPSHTTMITGVKPLKHGVFYNTPSEPLGVTGKWIWNYDSIKVPTIFSQAKQKGLTSASVYWPVSYNSPATYNVPEYWYLPTAKGGARITNKAVRENTHPAGLFEELELNATGKLDENSWDDDYLTIDQNLARMSAYIIQKHKPALLAVHLVMVDHFEHEQGRDGDKVRAAVANADHAFKVIREAVEKAGIAANTTFIVTGDHGFVDIHGGIAPNVLLVRAGLYNPEKPNEWKAYFHPCGGGAFLQLKDKNDTKTRDKVLQLLKNLPPAQQATFQVKTRAELDAIGADPTAAFGLAGEQGYSFSGAATGQLLRAGKGGTHGFFPDFKEIQTGFVAFGKGIKKGAVVPQMSLVDIAPIISQLLKLDMPAGDGVLLNGILGK</sequence>
<feature type="signal peptide" evidence="1">
    <location>
        <begin position="1"/>
        <end position="20"/>
    </location>
</feature>
<keyword evidence="1" id="KW-0732">Signal</keyword>
<dbReference type="Pfam" id="PF01663">
    <property type="entry name" value="Phosphodiest"/>
    <property type="match status" value="1"/>
</dbReference>
<evidence type="ECO:0000256" key="1">
    <source>
        <dbReference type="SAM" id="SignalP"/>
    </source>
</evidence>